<dbReference type="PANTHER" id="PTHR34676">
    <property type="entry name" value="DUF4219 DOMAIN-CONTAINING PROTEIN-RELATED"/>
    <property type="match status" value="1"/>
</dbReference>
<protein>
    <recommendedName>
        <fullName evidence="3">UBN2 domain-containing protein</fullName>
    </recommendedName>
</protein>
<reference evidence="1" key="2">
    <citation type="submission" date="2022-01" db="EMBL/GenBank/DDBJ databases">
        <authorList>
            <person name="Yamashiro T."/>
            <person name="Shiraishi A."/>
            <person name="Satake H."/>
            <person name="Nakayama K."/>
        </authorList>
    </citation>
    <scope>NUCLEOTIDE SEQUENCE</scope>
</reference>
<reference evidence="1" key="1">
    <citation type="journal article" date="2022" name="Int. J. Mol. Sci.">
        <title>Draft Genome of Tanacetum Coccineum: Genomic Comparison of Closely Related Tanacetum-Family Plants.</title>
        <authorList>
            <person name="Yamashiro T."/>
            <person name="Shiraishi A."/>
            <person name="Nakayama K."/>
            <person name="Satake H."/>
        </authorList>
    </citation>
    <scope>NUCLEOTIDE SEQUENCE</scope>
</reference>
<sequence>FETYVKEKDLDLWHMILNGDFPPLARNKETQILEVVPFEEQSNDLKKKLDKNNEAKMVLYNALPKKEYERIFMCKTAKDIWQSLLITHQGNSQINTIITSLKALDEGLSSKNYVRKFLRALNPKWRPKVTTIEESKDFSSLALDELIGNLKVHEVVMEKDSENYRGKKERVKSIALKANKESSDDETSTSGSDDEVYAMAVRNLKNFFRRKGKFDRQPRGERSHFDKEMIRKERLTGNVLDAVIQIISLAVVQNHLVTKIKRPLLEVLGAIAKMTPKTKR</sequence>
<proteinExistence type="predicted"/>
<evidence type="ECO:0000313" key="2">
    <source>
        <dbReference type="Proteomes" id="UP001151760"/>
    </source>
</evidence>
<evidence type="ECO:0008006" key="3">
    <source>
        <dbReference type="Google" id="ProtNLM"/>
    </source>
</evidence>
<name>A0ABQ5GHB9_9ASTR</name>
<dbReference type="PANTHER" id="PTHR34676:SF28">
    <property type="entry name" value="ZINC FINGER, CCHC-TYPE, RIBONUCLEASE H-LIKE DOMAIN, GAG-PRE-INTEGRASE DOMAIN PROTEIN-RELATED"/>
    <property type="match status" value="1"/>
</dbReference>
<dbReference type="Pfam" id="PF14223">
    <property type="entry name" value="Retrotran_gag_2"/>
    <property type="match status" value="1"/>
</dbReference>
<dbReference type="EMBL" id="BQNB010018504">
    <property type="protein sequence ID" value="GJT75133.1"/>
    <property type="molecule type" value="Genomic_DNA"/>
</dbReference>
<gene>
    <name evidence="1" type="ORF">Tco_1041858</name>
</gene>
<feature type="non-terminal residue" evidence="1">
    <location>
        <position position="1"/>
    </location>
</feature>
<dbReference type="Proteomes" id="UP001151760">
    <property type="component" value="Unassembled WGS sequence"/>
</dbReference>
<accession>A0ABQ5GHB9</accession>
<keyword evidence="2" id="KW-1185">Reference proteome</keyword>
<comment type="caution">
    <text evidence="1">The sequence shown here is derived from an EMBL/GenBank/DDBJ whole genome shotgun (WGS) entry which is preliminary data.</text>
</comment>
<evidence type="ECO:0000313" key="1">
    <source>
        <dbReference type="EMBL" id="GJT75133.1"/>
    </source>
</evidence>
<organism evidence="1 2">
    <name type="scientific">Tanacetum coccineum</name>
    <dbReference type="NCBI Taxonomy" id="301880"/>
    <lineage>
        <taxon>Eukaryota</taxon>
        <taxon>Viridiplantae</taxon>
        <taxon>Streptophyta</taxon>
        <taxon>Embryophyta</taxon>
        <taxon>Tracheophyta</taxon>
        <taxon>Spermatophyta</taxon>
        <taxon>Magnoliopsida</taxon>
        <taxon>eudicotyledons</taxon>
        <taxon>Gunneridae</taxon>
        <taxon>Pentapetalae</taxon>
        <taxon>asterids</taxon>
        <taxon>campanulids</taxon>
        <taxon>Asterales</taxon>
        <taxon>Asteraceae</taxon>
        <taxon>Asteroideae</taxon>
        <taxon>Anthemideae</taxon>
        <taxon>Anthemidinae</taxon>
        <taxon>Tanacetum</taxon>
    </lineage>
</organism>